<dbReference type="Pfam" id="PF13439">
    <property type="entry name" value="Glyco_transf_4"/>
    <property type="match status" value="1"/>
</dbReference>
<protein>
    <recommendedName>
        <fullName evidence="5">Glycosyltransferase WbuB</fullName>
    </recommendedName>
</protein>
<gene>
    <name evidence="3" type="ORF">ASU35_11515</name>
</gene>
<sequence length="418" mass="49377">MKTIWIMNHYATDTFFDRGGRHYYFAKYLIKKGYDVTIFCASTVHNTDKNIDTGEKKYKEDTVDGIPYVFVKTPSYQGNGISRIKNMISFYIQLFPVTKKFIKKNKRPDIILASSVHPLTLLAGIWIGKRLQVPCVCELRDLWPEAIVKFSNLSKKNLIIQFLYRMEKWIYKKADALIFTMAGGKQYIKEQGWTKDITPQKIYYINNGVDLDTFEYNKEHFQICEKDLDNEKIFKVLYAGSIRKVNNLGMIVECARELEKKEPKIKFLIWGDGDEREELKRKCKELQLNNIIFKGKVEKKYIPYILSKADINLLHWQKTDLNRYGCSLNKLFEYLAAKRIIVSDVKMGYDLLEEYQCGIVTEKQNEEELQKAILKCFFMTEEERSVYLSNMQKCIENYDFKVLTDKLEKILKDTERRK</sequence>
<dbReference type="OrthoDB" id="9811902at2"/>
<feature type="domain" description="Glycosyl transferase family 1" evidence="1">
    <location>
        <begin position="229"/>
        <end position="376"/>
    </location>
</feature>
<evidence type="ECO:0000313" key="4">
    <source>
        <dbReference type="Proteomes" id="UP000054874"/>
    </source>
</evidence>
<dbReference type="Pfam" id="PF00534">
    <property type="entry name" value="Glycos_transf_1"/>
    <property type="match status" value="1"/>
</dbReference>
<dbReference type="Gene3D" id="3.40.50.2000">
    <property type="entry name" value="Glycogen Phosphorylase B"/>
    <property type="match status" value="2"/>
</dbReference>
<dbReference type="SUPFAM" id="SSF53756">
    <property type="entry name" value="UDP-Glycosyltransferase/glycogen phosphorylase"/>
    <property type="match status" value="1"/>
</dbReference>
<name>A0A0V8QEZ5_9FIRM</name>
<dbReference type="PANTHER" id="PTHR45947:SF3">
    <property type="entry name" value="SULFOQUINOVOSYL TRANSFERASE SQD2"/>
    <property type="match status" value="1"/>
</dbReference>
<dbReference type="InterPro" id="IPR028098">
    <property type="entry name" value="Glyco_trans_4-like_N"/>
</dbReference>
<accession>A0A0V8QEZ5</accession>
<dbReference type="RefSeq" id="WP_058352956.1">
    <property type="nucleotide sequence ID" value="NZ_CABMMD010000160.1"/>
</dbReference>
<dbReference type="InterPro" id="IPR050194">
    <property type="entry name" value="Glycosyltransferase_grp1"/>
</dbReference>
<dbReference type="CDD" id="cd03794">
    <property type="entry name" value="GT4_WbuB-like"/>
    <property type="match status" value="1"/>
</dbReference>
<dbReference type="PANTHER" id="PTHR45947">
    <property type="entry name" value="SULFOQUINOVOSYL TRANSFERASE SQD2"/>
    <property type="match status" value="1"/>
</dbReference>
<organism evidence="3 4">
    <name type="scientific">Acetivibrio ethanolgignens</name>
    <dbReference type="NCBI Taxonomy" id="290052"/>
    <lineage>
        <taxon>Bacteria</taxon>
        <taxon>Bacillati</taxon>
        <taxon>Bacillota</taxon>
        <taxon>Clostridia</taxon>
        <taxon>Eubacteriales</taxon>
        <taxon>Oscillospiraceae</taxon>
        <taxon>Acetivibrio</taxon>
    </lineage>
</organism>
<dbReference type="GO" id="GO:0016758">
    <property type="term" value="F:hexosyltransferase activity"/>
    <property type="evidence" value="ECO:0007669"/>
    <property type="project" value="TreeGrafter"/>
</dbReference>
<dbReference type="EMBL" id="LNAM01000160">
    <property type="protein sequence ID" value="KSV58806.1"/>
    <property type="molecule type" value="Genomic_DNA"/>
</dbReference>
<evidence type="ECO:0000313" key="3">
    <source>
        <dbReference type="EMBL" id="KSV58806.1"/>
    </source>
</evidence>
<keyword evidence="4" id="KW-1185">Reference proteome</keyword>
<evidence type="ECO:0000259" key="1">
    <source>
        <dbReference type="Pfam" id="PF00534"/>
    </source>
</evidence>
<dbReference type="AlphaFoldDB" id="A0A0V8QEZ5"/>
<proteinExistence type="predicted"/>
<feature type="domain" description="Glycosyltransferase subfamily 4-like N-terminal" evidence="2">
    <location>
        <begin position="23"/>
        <end position="212"/>
    </location>
</feature>
<reference evidence="3 4" key="1">
    <citation type="submission" date="2015-11" db="EMBL/GenBank/DDBJ databases">
        <title>Butyribacter intestini gen. nov., sp. nov., a butyric acid-producing bacterium of the family Lachnospiraceae isolated from the human faeces.</title>
        <authorList>
            <person name="Zou Y."/>
            <person name="Xue W."/>
            <person name="Luo G."/>
            <person name="Lv M."/>
        </authorList>
    </citation>
    <scope>NUCLEOTIDE SEQUENCE [LARGE SCALE GENOMIC DNA]</scope>
    <source>
        <strain evidence="3 4">ACET-33324</strain>
    </source>
</reference>
<evidence type="ECO:0008006" key="5">
    <source>
        <dbReference type="Google" id="ProtNLM"/>
    </source>
</evidence>
<dbReference type="STRING" id="290052.ASU35_11515"/>
<dbReference type="Proteomes" id="UP000054874">
    <property type="component" value="Unassembled WGS sequence"/>
</dbReference>
<evidence type="ECO:0000259" key="2">
    <source>
        <dbReference type="Pfam" id="PF13439"/>
    </source>
</evidence>
<comment type="caution">
    <text evidence="3">The sequence shown here is derived from an EMBL/GenBank/DDBJ whole genome shotgun (WGS) entry which is preliminary data.</text>
</comment>
<dbReference type="InterPro" id="IPR001296">
    <property type="entry name" value="Glyco_trans_1"/>
</dbReference>